<gene>
    <name evidence="2" type="ORF">SAMN05444370_105190</name>
</gene>
<name>A0A1H4BG17_9RHOB</name>
<protein>
    <submittedName>
        <fullName evidence="2">Type VI secretion system protein ImpM</fullName>
    </submittedName>
</protein>
<evidence type="ECO:0000256" key="1">
    <source>
        <dbReference type="SAM" id="MobiDB-lite"/>
    </source>
</evidence>
<dbReference type="Pfam" id="PF09867">
    <property type="entry name" value="TagF_N"/>
    <property type="match status" value="1"/>
</dbReference>
<accession>A0A1H4BG17</accession>
<dbReference type="NCBIfam" id="TIGR03373">
    <property type="entry name" value="VI_minor_4"/>
    <property type="match status" value="1"/>
</dbReference>
<dbReference type="Gene3D" id="3.40.1730.10">
    <property type="entry name" value="pa0076 domain"/>
    <property type="match status" value="1"/>
</dbReference>
<proteinExistence type="predicted"/>
<organism evidence="2 3">
    <name type="scientific">Rubrimonas cliftonensis</name>
    <dbReference type="NCBI Taxonomy" id="89524"/>
    <lineage>
        <taxon>Bacteria</taxon>
        <taxon>Pseudomonadati</taxon>
        <taxon>Pseudomonadota</taxon>
        <taxon>Alphaproteobacteria</taxon>
        <taxon>Rhodobacterales</taxon>
        <taxon>Paracoccaceae</taxon>
        <taxon>Rubrimonas</taxon>
    </lineage>
</organism>
<dbReference type="AlphaFoldDB" id="A0A1H4BG17"/>
<keyword evidence="3" id="KW-1185">Reference proteome</keyword>
<dbReference type="InterPro" id="IPR017748">
    <property type="entry name" value="TagF"/>
</dbReference>
<feature type="region of interest" description="Disordered" evidence="1">
    <location>
        <begin position="1"/>
        <end position="26"/>
    </location>
</feature>
<dbReference type="RefSeq" id="WP_093253215.1">
    <property type="nucleotide sequence ID" value="NZ_FNQM01000005.1"/>
</dbReference>
<evidence type="ECO:0000313" key="3">
    <source>
        <dbReference type="Proteomes" id="UP000198703"/>
    </source>
</evidence>
<feature type="compositionally biased region" description="Low complexity" evidence="1">
    <location>
        <begin position="12"/>
        <end position="26"/>
    </location>
</feature>
<reference evidence="2 3" key="1">
    <citation type="submission" date="2016-10" db="EMBL/GenBank/DDBJ databases">
        <authorList>
            <person name="de Groot N.N."/>
        </authorList>
    </citation>
    <scope>NUCLEOTIDE SEQUENCE [LARGE SCALE GENOMIC DNA]</scope>
    <source>
        <strain evidence="2 3">DSM 15345</strain>
    </source>
</reference>
<dbReference type="OrthoDB" id="9801841at2"/>
<dbReference type="STRING" id="89524.SAMN05444370_105190"/>
<dbReference type="Proteomes" id="UP000198703">
    <property type="component" value="Unassembled WGS sequence"/>
</dbReference>
<evidence type="ECO:0000313" key="2">
    <source>
        <dbReference type="EMBL" id="SEA47070.1"/>
    </source>
</evidence>
<dbReference type="InterPro" id="IPR038225">
    <property type="entry name" value="TagF_sf"/>
</dbReference>
<dbReference type="EMBL" id="FNQM01000005">
    <property type="protein sequence ID" value="SEA47070.1"/>
    <property type="molecule type" value="Genomic_DNA"/>
</dbReference>
<sequence>MPGDALIPARRPAGPVAGSAAGSAPGSGAGWVAKLPARGDFVGGGRPGPLIESLRAWAEEGLAAVRAGGGPARDAFLTAPLWRLGLTEGAVPGAPGVAVIGPGMDGAGRLFPILVALPGGAPSQAGDLPARLLAARAGWCDAVEDAALAALAPDADPAVFDAAVAAAPAAPASAPTAAPSALGLAAEGSAKGSLARAETFGPPPRVLDATTALDAAFFAALFGGRTSSPDAATQRSAP</sequence>